<dbReference type="Gene3D" id="3.40.50.2000">
    <property type="entry name" value="Glycogen Phosphorylase B"/>
    <property type="match status" value="1"/>
</dbReference>
<protein>
    <submittedName>
        <fullName evidence="2">Uncharacterized protein</fullName>
    </submittedName>
</protein>
<comment type="caution">
    <text evidence="2">The sequence shown here is derived from an EMBL/GenBank/DDBJ whole genome shotgun (WGS) entry which is preliminary data.</text>
</comment>
<evidence type="ECO:0000256" key="1">
    <source>
        <dbReference type="SAM" id="Phobius"/>
    </source>
</evidence>
<keyword evidence="3" id="KW-1185">Reference proteome</keyword>
<accession>A0ABW3F7H6</accession>
<gene>
    <name evidence="2" type="ORF">ACFQ1Z_02325</name>
</gene>
<dbReference type="RefSeq" id="WP_379055243.1">
    <property type="nucleotide sequence ID" value="NZ_JBHTKB010000001.1"/>
</dbReference>
<keyword evidence="1" id="KW-1133">Transmembrane helix</keyword>
<proteinExistence type="predicted"/>
<organism evidence="2 3">
    <name type="scientific">Methylophilus luteus</name>
    <dbReference type="NCBI Taxonomy" id="640108"/>
    <lineage>
        <taxon>Bacteria</taxon>
        <taxon>Pseudomonadati</taxon>
        <taxon>Pseudomonadota</taxon>
        <taxon>Betaproteobacteria</taxon>
        <taxon>Nitrosomonadales</taxon>
        <taxon>Methylophilaceae</taxon>
        <taxon>Methylophilus</taxon>
    </lineage>
</organism>
<dbReference type="Proteomes" id="UP001597128">
    <property type="component" value="Unassembled WGS sequence"/>
</dbReference>
<keyword evidence="1" id="KW-0812">Transmembrane</keyword>
<reference evidence="3" key="1">
    <citation type="journal article" date="2019" name="Int. J. Syst. Evol. Microbiol.">
        <title>The Global Catalogue of Microorganisms (GCM) 10K type strain sequencing project: providing services to taxonomists for standard genome sequencing and annotation.</title>
        <authorList>
            <consortium name="The Broad Institute Genomics Platform"/>
            <consortium name="The Broad Institute Genome Sequencing Center for Infectious Disease"/>
            <person name="Wu L."/>
            <person name="Ma J."/>
        </authorList>
    </citation>
    <scope>NUCLEOTIDE SEQUENCE [LARGE SCALE GENOMIC DNA]</scope>
    <source>
        <strain evidence="3">CCUG 58412</strain>
    </source>
</reference>
<dbReference type="SUPFAM" id="SSF53756">
    <property type="entry name" value="UDP-Glycosyltransferase/glycogen phosphorylase"/>
    <property type="match status" value="1"/>
</dbReference>
<sequence length="369" mass="41463">MAKVVIVQPWFTAVGHPAQSILNTAKALCGSTSISYLVSAQDGTSEEPLNKLRELAKVESFKVATPSLREGTLKALVKLLKLNRQKRHFQHVFFFDAHLVLLSLVWPFFHAVLKPQRLSLIYLMGPERILRSRIVTGFVTRFLQRKEVSLYLRTEELMAAWQKAFTRVAPDGIRYLSSLELPGPLLPITPPTTCDQIKFGVLGQIRRGKGLEWLVPMFTRRPELGELLVAGAFNNASEAEAMAFLQDFSGFRNEYLADDTMLAIAQQQHYLLMLYDHWDARMESAVLYLAARAGRPVIAFGNGWCGRQINEYGNGLIAPANHADIESLLQSLPSPASAEYSKLLLGVEKFRQAHSSEKLRGHYLNELVN</sequence>
<evidence type="ECO:0000313" key="3">
    <source>
        <dbReference type="Proteomes" id="UP001597128"/>
    </source>
</evidence>
<dbReference type="EMBL" id="JBHTKB010000001">
    <property type="protein sequence ID" value="MFD0912372.1"/>
    <property type="molecule type" value="Genomic_DNA"/>
</dbReference>
<feature type="transmembrane region" description="Helical" evidence="1">
    <location>
        <begin position="91"/>
        <end position="109"/>
    </location>
</feature>
<name>A0ABW3F7H6_9PROT</name>
<keyword evidence="1" id="KW-0472">Membrane</keyword>
<evidence type="ECO:0000313" key="2">
    <source>
        <dbReference type="EMBL" id="MFD0912372.1"/>
    </source>
</evidence>